<dbReference type="AlphaFoldDB" id="A0A4Y2M3E6"/>
<evidence type="ECO:0000313" key="2">
    <source>
        <dbReference type="Proteomes" id="UP000499080"/>
    </source>
</evidence>
<gene>
    <name evidence="1" type="ORF">AVEN_190251_1</name>
</gene>
<reference evidence="1 2" key="1">
    <citation type="journal article" date="2019" name="Sci. Rep.">
        <title>Orb-weaving spider Araneus ventricosus genome elucidates the spidroin gene catalogue.</title>
        <authorList>
            <person name="Kono N."/>
            <person name="Nakamura H."/>
            <person name="Ohtoshi R."/>
            <person name="Moran D.A.P."/>
            <person name="Shinohara A."/>
            <person name="Yoshida Y."/>
            <person name="Fujiwara M."/>
            <person name="Mori M."/>
            <person name="Tomita M."/>
            <person name="Arakawa K."/>
        </authorList>
    </citation>
    <scope>NUCLEOTIDE SEQUENCE [LARGE SCALE GENOMIC DNA]</scope>
</reference>
<proteinExistence type="predicted"/>
<comment type="caution">
    <text evidence="1">The sequence shown here is derived from an EMBL/GenBank/DDBJ whole genome shotgun (WGS) entry which is preliminary data.</text>
</comment>
<name>A0A4Y2M3E6_ARAVE</name>
<evidence type="ECO:0000313" key="1">
    <source>
        <dbReference type="EMBL" id="GBN20953.1"/>
    </source>
</evidence>
<keyword evidence="2" id="KW-1185">Reference proteome</keyword>
<dbReference type="EMBL" id="BGPR01006677">
    <property type="protein sequence ID" value="GBN20953.1"/>
    <property type="molecule type" value="Genomic_DNA"/>
</dbReference>
<dbReference type="Proteomes" id="UP000499080">
    <property type="component" value="Unassembled WGS sequence"/>
</dbReference>
<accession>A0A4Y2M3E6</accession>
<sequence>MDMWLKTGTLKRLASRTEIRSTDLVAMEILWISKMIIMKCKVRLIGLFRYVWALTDSWQPLFSDPVSHCPGQLKETPLEECFVCLSSSELDTSVPLVFSRTAKRSTRGFSLFLSKVWFSSIYEFIVSSC</sequence>
<protein>
    <submittedName>
        <fullName evidence="1">Uncharacterized protein</fullName>
    </submittedName>
</protein>
<organism evidence="1 2">
    <name type="scientific">Araneus ventricosus</name>
    <name type="common">Orbweaver spider</name>
    <name type="synonym">Epeira ventricosa</name>
    <dbReference type="NCBI Taxonomy" id="182803"/>
    <lineage>
        <taxon>Eukaryota</taxon>
        <taxon>Metazoa</taxon>
        <taxon>Ecdysozoa</taxon>
        <taxon>Arthropoda</taxon>
        <taxon>Chelicerata</taxon>
        <taxon>Arachnida</taxon>
        <taxon>Araneae</taxon>
        <taxon>Araneomorphae</taxon>
        <taxon>Entelegynae</taxon>
        <taxon>Araneoidea</taxon>
        <taxon>Araneidae</taxon>
        <taxon>Araneus</taxon>
    </lineage>
</organism>